<comment type="similarity">
    <text evidence="1">Belongs to the LOB domain-containing protein family.</text>
</comment>
<feature type="non-terminal residue" evidence="4">
    <location>
        <position position="1"/>
    </location>
</feature>
<feature type="region of interest" description="Disordered" evidence="2">
    <location>
        <begin position="1"/>
        <end position="25"/>
    </location>
</feature>
<evidence type="ECO:0000256" key="2">
    <source>
        <dbReference type="SAM" id="MobiDB-lite"/>
    </source>
</evidence>
<dbReference type="GO" id="GO:0045893">
    <property type="term" value="P:positive regulation of DNA-templated transcription"/>
    <property type="evidence" value="ECO:0007669"/>
    <property type="project" value="TreeGrafter"/>
</dbReference>
<sequence>REREREREMSGSSTNGSNNSGGGGGGGGPCGACKFLRRKCIKGCIFAPYFDSEQGTAHFAAVHKVFGASNASKLLLRIPPHKRLDAVVTLCYEALARVRDPVYGCVSHIFTLQQQVLNLQAELAYVQARLATLQHAPPPLPLPQLECPPPPRSLHYSSSHINVTSSPCSEFVPTSNLLTHFDPLQTVPHTAEMTSLFNSLDQELIDGEDLQALAREFVCRYLPGVRLNKPSTSHQNF</sequence>
<name>A0A4Y1QZZ5_PRUDU</name>
<dbReference type="AlphaFoldDB" id="A0A4Y1QZZ5"/>
<protein>
    <submittedName>
        <fullName evidence="4">LOB domain-containing protein 31</fullName>
    </submittedName>
</protein>
<dbReference type="GO" id="GO:0005634">
    <property type="term" value="C:nucleus"/>
    <property type="evidence" value="ECO:0007669"/>
    <property type="project" value="TreeGrafter"/>
</dbReference>
<dbReference type="PANTHER" id="PTHR31529:SF28">
    <property type="entry name" value="LOB DOMAIN-CONTAINING PROTEIN 19"/>
    <property type="match status" value="1"/>
</dbReference>
<dbReference type="PANTHER" id="PTHR31529">
    <property type="entry name" value="LOB DOMAIN CONTAINING PROTEIN"/>
    <property type="match status" value="1"/>
</dbReference>
<evidence type="ECO:0000313" key="4">
    <source>
        <dbReference type="EMBL" id="BBG97429.1"/>
    </source>
</evidence>
<evidence type="ECO:0000256" key="1">
    <source>
        <dbReference type="ARBA" id="ARBA00005474"/>
    </source>
</evidence>
<accession>A0A4Y1QZZ5</accession>
<evidence type="ECO:0000259" key="3">
    <source>
        <dbReference type="PROSITE" id="PS50891"/>
    </source>
</evidence>
<dbReference type="InterPro" id="IPR004883">
    <property type="entry name" value="LOB"/>
</dbReference>
<dbReference type="EMBL" id="AP019298">
    <property type="protein sequence ID" value="BBG97429.1"/>
    <property type="molecule type" value="Genomic_DNA"/>
</dbReference>
<proteinExistence type="inferred from homology"/>
<dbReference type="GO" id="GO:0009755">
    <property type="term" value="P:hormone-mediated signaling pathway"/>
    <property type="evidence" value="ECO:0007669"/>
    <property type="project" value="TreeGrafter"/>
</dbReference>
<dbReference type="PROSITE" id="PS50891">
    <property type="entry name" value="LOB"/>
    <property type="match status" value="1"/>
</dbReference>
<dbReference type="Pfam" id="PF03195">
    <property type="entry name" value="LOB"/>
    <property type="match status" value="1"/>
</dbReference>
<gene>
    <name evidence="4" type="ORF">Prudu_006556</name>
</gene>
<feature type="domain" description="LOB" evidence="3">
    <location>
        <begin position="28"/>
        <end position="130"/>
    </location>
</feature>
<organism evidence="4">
    <name type="scientific">Prunus dulcis</name>
    <name type="common">Almond</name>
    <name type="synonym">Amygdalus dulcis</name>
    <dbReference type="NCBI Taxonomy" id="3755"/>
    <lineage>
        <taxon>Eukaryota</taxon>
        <taxon>Viridiplantae</taxon>
        <taxon>Streptophyta</taxon>
        <taxon>Embryophyta</taxon>
        <taxon>Tracheophyta</taxon>
        <taxon>Spermatophyta</taxon>
        <taxon>Magnoliopsida</taxon>
        <taxon>eudicotyledons</taxon>
        <taxon>Gunneridae</taxon>
        <taxon>Pentapetalae</taxon>
        <taxon>rosids</taxon>
        <taxon>fabids</taxon>
        <taxon>Rosales</taxon>
        <taxon>Rosaceae</taxon>
        <taxon>Amygdaloideae</taxon>
        <taxon>Amygdaleae</taxon>
        <taxon>Prunus</taxon>
    </lineage>
</organism>
<reference evidence="4" key="1">
    <citation type="journal article" date="2019" name="Science">
        <title>Mutation of a bHLH transcription factor allowed almond domestication.</title>
        <authorList>
            <person name="Sanchez-Perez R."/>
            <person name="Pavan S."/>
            <person name="Mazzeo R."/>
            <person name="Moldovan C."/>
            <person name="Aiese Cigliano R."/>
            <person name="Del Cueto J."/>
            <person name="Ricciardi F."/>
            <person name="Lotti C."/>
            <person name="Ricciardi L."/>
            <person name="Dicenta F."/>
            <person name="Lopez-Marques R.L."/>
            <person name="Lindberg Moller B."/>
        </authorList>
    </citation>
    <scope>NUCLEOTIDE SEQUENCE</scope>
</reference>